<geneLocation type="plasmid" evidence="1 2">
    <name>unnamed1</name>
</geneLocation>
<dbReference type="EMBL" id="CP022605">
    <property type="protein sequence ID" value="ASV88458.1"/>
    <property type="molecule type" value="Genomic_DNA"/>
</dbReference>
<dbReference type="Proteomes" id="UP000215256">
    <property type="component" value="Plasmid unnamed1"/>
</dbReference>
<accession>A0A248UP39</accession>
<dbReference type="AlphaFoldDB" id="A0A248UP39"/>
<gene>
    <name evidence="1" type="ORF">CES85_3545</name>
</gene>
<proteinExistence type="predicted"/>
<dbReference type="KEGG" id="och:CES85_3545"/>
<name>A0A248UP39_9HYPH</name>
<reference evidence="1 2" key="1">
    <citation type="submission" date="2017-07" db="EMBL/GenBank/DDBJ databases">
        <title>Phylogenetic study on the rhizospheric bacterium Ochrobactrum sp. A44.</title>
        <authorList>
            <person name="Krzyzanowska D.M."/>
            <person name="Ossowicki A."/>
            <person name="Rajewska M."/>
            <person name="Maciag T."/>
            <person name="Kaczynski Z."/>
            <person name="Czerwicka M."/>
            <person name="Jafra S."/>
        </authorList>
    </citation>
    <scope>NUCLEOTIDE SEQUENCE [LARGE SCALE GENOMIC DNA]</scope>
    <source>
        <strain evidence="1 2">A44</strain>
        <plasmid evidence="1 2">unnamed1</plasmid>
    </source>
</reference>
<protein>
    <submittedName>
        <fullName evidence="1">Uncharacterized protein</fullName>
    </submittedName>
</protein>
<evidence type="ECO:0000313" key="1">
    <source>
        <dbReference type="EMBL" id="ASV88458.1"/>
    </source>
</evidence>
<keyword evidence="1" id="KW-0614">Plasmid</keyword>
<organism evidence="1 2">
    <name type="scientific">Ochrobactrum quorumnocens</name>
    <dbReference type="NCBI Taxonomy" id="271865"/>
    <lineage>
        <taxon>Bacteria</taxon>
        <taxon>Pseudomonadati</taxon>
        <taxon>Pseudomonadota</taxon>
        <taxon>Alphaproteobacteria</taxon>
        <taxon>Hyphomicrobiales</taxon>
        <taxon>Brucellaceae</taxon>
        <taxon>Brucella/Ochrobactrum group</taxon>
        <taxon>Ochrobactrum</taxon>
    </lineage>
</organism>
<evidence type="ECO:0000313" key="2">
    <source>
        <dbReference type="Proteomes" id="UP000215256"/>
    </source>
</evidence>
<sequence length="64" mass="7064">MPNALLADNDYDVNAIVMIFPAAISNPPFPAEQTAVEEHRSQTSVHRFWQIIGVPPHQPRAGEA</sequence>